<reference evidence="1 2" key="1">
    <citation type="submission" date="2020-08" db="EMBL/GenBank/DDBJ databases">
        <title>Genomic Encyclopedia of Type Strains, Phase IV (KMG-IV): sequencing the most valuable type-strain genomes for metagenomic binning, comparative biology and taxonomic classification.</title>
        <authorList>
            <person name="Goeker M."/>
        </authorList>
    </citation>
    <scope>NUCLEOTIDE SEQUENCE [LARGE SCALE GENOMIC DNA]</scope>
    <source>
        <strain evidence="1 2">DSM 45615</strain>
    </source>
</reference>
<gene>
    <name evidence="1" type="ORF">HNP84_004120</name>
</gene>
<dbReference type="AlphaFoldDB" id="A0A840P3Y9"/>
<dbReference type="RefSeq" id="WP_185051299.1">
    <property type="nucleotide sequence ID" value="NZ_BAABIX010000007.1"/>
</dbReference>
<organism evidence="1 2">
    <name type="scientific">Thermocatellispora tengchongensis</name>
    <dbReference type="NCBI Taxonomy" id="1073253"/>
    <lineage>
        <taxon>Bacteria</taxon>
        <taxon>Bacillati</taxon>
        <taxon>Actinomycetota</taxon>
        <taxon>Actinomycetes</taxon>
        <taxon>Streptosporangiales</taxon>
        <taxon>Streptosporangiaceae</taxon>
        <taxon>Thermocatellispora</taxon>
    </lineage>
</organism>
<comment type="caution">
    <text evidence="1">The sequence shown here is derived from an EMBL/GenBank/DDBJ whole genome shotgun (WGS) entry which is preliminary data.</text>
</comment>
<keyword evidence="2" id="KW-1185">Reference proteome</keyword>
<dbReference type="Proteomes" id="UP000578449">
    <property type="component" value="Unassembled WGS sequence"/>
</dbReference>
<name>A0A840P3Y9_9ACTN</name>
<protein>
    <submittedName>
        <fullName evidence="1">Uncharacterized protein</fullName>
    </submittedName>
</protein>
<evidence type="ECO:0000313" key="1">
    <source>
        <dbReference type="EMBL" id="MBB5134388.1"/>
    </source>
</evidence>
<sequence length="355" mass="36497">MREAVDDLVVRARGTLTPGPGTPGVRLSAEALAMSRDDTGAIRGSRRLPGGPPPGHGAPAAVRALLDRAARALAATPLQSVLAEVRELPALRWRWARVLARVETPSGPMLTGVSAPSAAGAALPDLDGRLLLPPCEPPGPPPPGWEALPLLLRPAVAAAVVAGTSLVLTSPAARSRHGRRVLPALTLTDLPTAHPEPARDDAARPASAIPLVAGGVLCPPPREPATGALPGRAVWDHDLGALVPAPLARVRLSGLAAVPEPDGGFAELVWPVEGLRRYHPGGGVRLICLARVAHRPREWFAVRVRARPQALLRAVSGAAGEPVTACADADVTTPSLLLPSARELAAEGKGTIAAL</sequence>
<accession>A0A840P3Y9</accession>
<dbReference type="EMBL" id="JACHGN010000008">
    <property type="protein sequence ID" value="MBB5134388.1"/>
    <property type="molecule type" value="Genomic_DNA"/>
</dbReference>
<evidence type="ECO:0000313" key="2">
    <source>
        <dbReference type="Proteomes" id="UP000578449"/>
    </source>
</evidence>
<proteinExistence type="predicted"/>